<dbReference type="EMBL" id="JAUUCC010000003">
    <property type="protein sequence ID" value="MEE2049334.1"/>
    <property type="molecule type" value="Genomic_DNA"/>
</dbReference>
<keyword evidence="2" id="KW-0472">Membrane</keyword>
<feature type="compositionally biased region" description="Polar residues" evidence="1">
    <location>
        <begin position="1"/>
        <end position="12"/>
    </location>
</feature>
<dbReference type="Pfam" id="PF07786">
    <property type="entry name" value="HGSNAT_cat"/>
    <property type="match status" value="1"/>
</dbReference>
<feature type="domain" description="Heparan-alpha-glucosaminide N-acetyltransferase catalytic" evidence="3">
    <location>
        <begin position="22"/>
        <end position="217"/>
    </location>
</feature>
<feature type="transmembrane region" description="Helical" evidence="2">
    <location>
        <begin position="28"/>
        <end position="50"/>
    </location>
</feature>
<accession>A0ABU7KK09</accession>
<evidence type="ECO:0000256" key="1">
    <source>
        <dbReference type="SAM" id="MobiDB-lite"/>
    </source>
</evidence>
<dbReference type="RefSeq" id="WP_330156618.1">
    <property type="nucleotide sequence ID" value="NZ_BAAAJA010000010.1"/>
</dbReference>
<sequence length="423" mass="44123">MAQNQSDDTSTAPAGPPSPKARIDGIDAARALAVFGMFVVHLGVASMGFLSPENYAWDLHGIVRGNSSALFALLAGVSLALMTGRTVPAAGEPLRRAVARILTRAVLIGLLGAVLDVMAVPIAIILTYYAGFFLLALPLAKLRAGALWAVAGALAAVGPFLSFALREAFFPPQLRSGSVPTLTEFFLTGYYPAVTFMVYVVAGMAVGRLDLTATAVRVRLAVTGAALSVFAYGGSWLALGPLGGLDRLVAASGPELTGLTPEAAADPAVAEQVRYAVTDHAESISGQVPTDTWWWLAVNTPHTGTTFEIAEAVGQGLLVLVACLFLCDRFRIAMYPLTSVGRMPLTVYSGHILVLAVVIGAAGSGWASPWLLEWFVLGALLFATLWRLLVGRGPAELLLGEAANGAVSLVDERRRASGGRPGG</sequence>
<dbReference type="InterPro" id="IPR012429">
    <property type="entry name" value="HGSNAT_cat"/>
</dbReference>
<name>A0ABU7KK09_9ACTN</name>
<protein>
    <submittedName>
        <fullName evidence="4">Heparan-alpha-glucosaminide N-acetyltransferase domain-containing protein</fullName>
    </submittedName>
</protein>
<feature type="transmembrane region" description="Helical" evidence="2">
    <location>
        <begin position="218"/>
        <end position="239"/>
    </location>
</feature>
<gene>
    <name evidence="4" type="ORF">Q8A49_02375</name>
</gene>
<feature type="transmembrane region" description="Helical" evidence="2">
    <location>
        <begin position="146"/>
        <end position="165"/>
    </location>
</feature>
<evidence type="ECO:0000259" key="3">
    <source>
        <dbReference type="Pfam" id="PF07786"/>
    </source>
</evidence>
<reference evidence="4 5" key="1">
    <citation type="submission" date="2023-07" db="EMBL/GenBank/DDBJ databases">
        <authorList>
            <person name="Girao M."/>
            <person name="Carvalho M.F."/>
        </authorList>
    </citation>
    <scope>NUCLEOTIDE SEQUENCE [LARGE SCALE GENOMIC DNA]</scope>
    <source>
        <strain evidence="4 5">66/93</strain>
    </source>
</reference>
<feature type="transmembrane region" description="Helical" evidence="2">
    <location>
        <begin position="185"/>
        <end position="206"/>
    </location>
</feature>
<comment type="caution">
    <text evidence="4">The sequence shown here is derived from an EMBL/GenBank/DDBJ whole genome shotgun (WGS) entry which is preliminary data.</text>
</comment>
<evidence type="ECO:0000313" key="5">
    <source>
        <dbReference type="Proteomes" id="UP001348641"/>
    </source>
</evidence>
<feature type="transmembrane region" description="Helical" evidence="2">
    <location>
        <begin position="347"/>
        <end position="366"/>
    </location>
</feature>
<keyword evidence="2" id="KW-0812">Transmembrane</keyword>
<feature type="transmembrane region" description="Helical" evidence="2">
    <location>
        <begin position="121"/>
        <end position="139"/>
    </location>
</feature>
<dbReference type="PANTHER" id="PTHR30590:SF3">
    <property type="entry name" value="HYPOTHETICAL MEMBRANE SPANNING PROTEIN"/>
    <property type="match status" value="1"/>
</dbReference>
<feature type="transmembrane region" description="Helical" evidence="2">
    <location>
        <begin position="70"/>
        <end position="90"/>
    </location>
</feature>
<dbReference type="InterPro" id="IPR052529">
    <property type="entry name" value="Bact_Transport_Assoc"/>
</dbReference>
<keyword evidence="2" id="KW-1133">Transmembrane helix</keyword>
<organism evidence="4 5">
    <name type="scientific">Nocardiopsis tropica</name>
    <dbReference type="NCBI Taxonomy" id="109330"/>
    <lineage>
        <taxon>Bacteria</taxon>
        <taxon>Bacillati</taxon>
        <taxon>Actinomycetota</taxon>
        <taxon>Actinomycetes</taxon>
        <taxon>Streptosporangiales</taxon>
        <taxon>Nocardiopsidaceae</taxon>
        <taxon>Nocardiopsis</taxon>
    </lineage>
</organism>
<proteinExistence type="predicted"/>
<dbReference type="PANTHER" id="PTHR30590">
    <property type="entry name" value="INNER MEMBRANE PROTEIN"/>
    <property type="match status" value="1"/>
</dbReference>
<feature type="transmembrane region" description="Helical" evidence="2">
    <location>
        <begin position="309"/>
        <end position="327"/>
    </location>
</feature>
<dbReference type="Proteomes" id="UP001348641">
    <property type="component" value="Unassembled WGS sequence"/>
</dbReference>
<feature type="transmembrane region" description="Helical" evidence="2">
    <location>
        <begin position="372"/>
        <end position="390"/>
    </location>
</feature>
<feature type="region of interest" description="Disordered" evidence="1">
    <location>
        <begin position="1"/>
        <end position="20"/>
    </location>
</feature>
<evidence type="ECO:0000313" key="4">
    <source>
        <dbReference type="EMBL" id="MEE2049334.1"/>
    </source>
</evidence>
<evidence type="ECO:0000256" key="2">
    <source>
        <dbReference type="SAM" id="Phobius"/>
    </source>
</evidence>